<evidence type="ECO:0000256" key="1">
    <source>
        <dbReference type="ARBA" id="ARBA00009410"/>
    </source>
</evidence>
<evidence type="ECO:0000313" key="5">
    <source>
        <dbReference type="Proteomes" id="UP000177445"/>
    </source>
</evidence>
<dbReference type="EMBL" id="CP017715">
    <property type="protein sequence ID" value="AOY86956.1"/>
    <property type="molecule type" value="Genomic_DNA"/>
</dbReference>
<dbReference type="GO" id="GO:0005737">
    <property type="term" value="C:cytoplasm"/>
    <property type="evidence" value="ECO:0007669"/>
    <property type="project" value="TreeGrafter"/>
</dbReference>
<dbReference type="Proteomes" id="UP000177445">
    <property type="component" value="Chromosome"/>
</dbReference>
<dbReference type="SUPFAM" id="SSF51905">
    <property type="entry name" value="FAD/NAD(P)-binding domain"/>
    <property type="match status" value="1"/>
</dbReference>
<reference evidence="4 5" key="1">
    <citation type="submission" date="2016-10" db="EMBL/GenBank/DDBJ databases">
        <title>Marinobacter salinus sp. nov., a moderately halophilic bacterium isolated from a tidal flat environment.</title>
        <authorList>
            <person name="Park S.-J."/>
        </authorList>
    </citation>
    <scope>NUCLEOTIDE SEQUENCE [LARGE SCALE GENOMIC DNA]</scope>
    <source>
        <strain evidence="4 5">Hb8</strain>
    </source>
</reference>
<dbReference type="InterPro" id="IPR006076">
    <property type="entry name" value="FAD-dep_OxRdtase"/>
</dbReference>
<dbReference type="GO" id="GO:0005886">
    <property type="term" value="C:plasma membrane"/>
    <property type="evidence" value="ECO:0007669"/>
    <property type="project" value="TreeGrafter"/>
</dbReference>
<accession>A0A1D9GH35</accession>
<dbReference type="RefSeq" id="WP_070965052.1">
    <property type="nucleotide sequence ID" value="NZ_CP017715.1"/>
</dbReference>
<comment type="similarity">
    <text evidence="1">Belongs to the DadA oxidoreductase family.</text>
</comment>
<keyword evidence="2" id="KW-0560">Oxidoreductase</keyword>
<dbReference type="PANTHER" id="PTHR13847">
    <property type="entry name" value="SARCOSINE DEHYDROGENASE-RELATED"/>
    <property type="match status" value="1"/>
</dbReference>
<name>A0A1D9GH35_9GAMM</name>
<dbReference type="KEGG" id="msq:BKP64_01495"/>
<dbReference type="Gene3D" id="3.50.50.60">
    <property type="entry name" value="FAD/NAD(P)-binding domain"/>
    <property type="match status" value="2"/>
</dbReference>
<dbReference type="AlphaFoldDB" id="A0A1D9GH35"/>
<dbReference type="Pfam" id="PF01266">
    <property type="entry name" value="DAO"/>
    <property type="match status" value="1"/>
</dbReference>
<dbReference type="GO" id="GO:0008718">
    <property type="term" value="F:D-amino-acid dehydrogenase activity"/>
    <property type="evidence" value="ECO:0007669"/>
    <property type="project" value="TreeGrafter"/>
</dbReference>
<evidence type="ECO:0000313" key="4">
    <source>
        <dbReference type="EMBL" id="AOY86956.1"/>
    </source>
</evidence>
<organism evidence="4 5">
    <name type="scientific">Marinobacter salinus</name>
    <dbReference type="NCBI Taxonomy" id="1874317"/>
    <lineage>
        <taxon>Bacteria</taxon>
        <taxon>Pseudomonadati</taxon>
        <taxon>Pseudomonadota</taxon>
        <taxon>Gammaproteobacteria</taxon>
        <taxon>Pseudomonadales</taxon>
        <taxon>Marinobacteraceae</taxon>
        <taxon>Marinobacter</taxon>
    </lineage>
</organism>
<proteinExistence type="inferred from homology"/>
<dbReference type="Gene3D" id="3.30.9.10">
    <property type="entry name" value="D-Amino Acid Oxidase, subunit A, domain 2"/>
    <property type="match status" value="1"/>
</dbReference>
<sequence>MHILVLGAGVVGTTTAWFLQKQGHQVTVIDRQNYAGVETSYANGGQISVSHAEPWANPSAPMKVLKWLTRPDAPLLFRPRFDPAQWRWAVSFLTQCTSAKAAHNIRQMVNLGTYSRGQLQALRKDVGVEYDHLEKGIIHFYTDPAEFDGAMEPTRIMQDLGCDRQIIDADRAIELEPALKPIKDRIAGATYTSEDESGDARMFTQNLAKRCAEAGVEFRYGTEILGFEYAGDRILGVQTIRGGHHETLRGDSYVLSLGSYSAILARKIGLLLNIYPAKGYSITVPVKDEQAAFNVSLTDDEYKLVFSRLGDRLRVAGTAELNGYGRELNLTRCRAIVRRTAEIMPEAGHWDQAEFWTGLRPATPSNVPYIGKSHFPNLYLNTGHGTLGWTHSCGSAAALADIVDGRKPEVDFTFSGI</sequence>
<gene>
    <name evidence="4" type="ORF">BKP64_01495</name>
</gene>
<dbReference type="PANTHER" id="PTHR13847:SF280">
    <property type="entry name" value="D-AMINO ACID DEHYDROGENASE"/>
    <property type="match status" value="1"/>
</dbReference>
<evidence type="ECO:0000256" key="2">
    <source>
        <dbReference type="ARBA" id="ARBA00023002"/>
    </source>
</evidence>
<protein>
    <submittedName>
        <fullName evidence="4">Amino acid dehydrogenase</fullName>
    </submittedName>
</protein>
<dbReference type="OrthoDB" id="9805337at2"/>
<dbReference type="GO" id="GO:0055130">
    <property type="term" value="P:D-alanine catabolic process"/>
    <property type="evidence" value="ECO:0007669"/>
    <property type="project" value="TreeGrafter"/>
</dbReference>
<keyword evidence="5" id="KW-1185">Reference proteome</keyword>
<dbReference type="STRING" id="1874317.BKP64_01495"/>
<dbReference type="NCBIfam" id="NF001933">
    <property type="entry name" value="PRK00711.1"/>
    <property type="match status" value="1"/>
</dbReference>
<feature type="domain" description="FAD dependent oxidoreductase" evidence="3">
    <location>
        <begin position="3"/>
        <end position="401"/>
    </location>
</feature>
<evidence type="ECO:0000259" key="3">
    <source>
        <dbReference type="Pfam" id="PF01266"/>
    </source>
</evidence>
<dbReference type="SUPFAM" id="SSF54373">
    <property type="entry name" value="FAD-linked reductases, C-terminal domain"/>
    <property type="match status" value="1"/>
</dbReference>
<dbReference type="InterPro" id="IPR036188">
    <property type="entry name" value="FAD/NAD-bd_sf"/>
</dbReference>